<dbReference type="PANTHER" id="PTHR33593:SF3">
    <property type="entry name" value="DUF1442 FAMILY PROTEIN"/>
    <property type="match status" value="1"/>
</dbReference>
<keyword evidence="2" id="KW-1185">Reference proteome</keyword>
<gene>
    <name evidence="1" type="ORF">CEY00_Acc01455</name>
</gene>
<proteinExistence type="predicted"/>
<name>A0A2R6RWG4_ACTCC</name>
<dbReference type="STRING" id="1590841.A0A2R6RWG4"/>
<dbReference type="InterPro" id="IPR029063">
    <property type="entry name" value="SAM-dependent_MTases_sf"/>
</dbReference>
<dbReference type="PANTHER" id="PTHR33593">
    <property type="entry name" value="DUF1442 FAMILY PROTEIN"/>
    <property type="match status" value="1"/>
</dbReference>
<evidence type="ECO:0000313" key="1">
    <source>
        <dbReference type="EMBL" id="PSS34356.1"/>
    </source>
</evidence>
<dbReference type="OrthoDB" id="1920785at2759"/>
<accession>A0A2R6RWG4</accession>
<organism evidence="1 2">
    <name type="scientific">Actinidia chinensis var. chinensis</name>
    <name type="common">Chinese soft-hair kiwi</name>
    <dbReference type="NCBI Taxonomy" id="1590841"/>
    <lineage>
        <taxon>Eukaryota</taxon>
        <taxon>Viridiplantae</taxon>
        <taxon>Streptophyta</taxon>
        <taxon>Embryophyta</taxon>
        <taxon>Tracheophyta</taxon>
        <taxon>Spermatophyta</taxon>
        <taxon>Magnoliopsida</taxon>
        <taxon>eudicotyledons</taxon>
        <taxon>Gunneridae</taxon>
        <taxon>Pentapetalae</taxon>
        <taxon>asterids</taxon>
        <taxon>Ericales</taxon>
        <taxon>Actinidiaceae</taxon>
        <taxon>Actinidia</taxon>
    </lineage>
</organism>
<dbReference type="InterPro" id="IPR009902">
    <property type="entry name" value="DUF1442"/>
</dbReference>
<dbReference type="OMA" id="QKAKEPN"/>
<dbReference type="InParanoid" id="A0A2R6RWG4"/>
<dbReference type="EMBL" id="NKQK01000002">
    <property type="protein sequence ID" value="PSS34356.1"/>
    <property type="molecule type" value="Genomic_DNA"/>
</dbReference>
<dbReference type="Proteomes" id="UP000241394">
    <property type="component" value="Chromosome LG2"/>
</dbReference>
<dbReference type="AlphaFoldDB" id="A0A2R6RWG4"/>
<dbReference type="Pfam" id="PF07279">
    <property type="entry name" value="DUF1442"/>
    <property type="match status" value="1"/>
</dbReference>
<dbReference type="Gramene" id="PSS34356">
    <property type="protein sequence ID" value="PSS34356"/>
    <property type="gene ID" value="CEY00_Acc01455"/>
</dbReference>
<dbReference type="Gene3D" id="3.40.50.150">
    <property type="entry name" value="Vaccinia Virus protein VP39"/>
    <property type="match status" value="1"/>
</dbReference>
<reference evidence="2" key="2">
    <citation type="journal article" date="2018" name="BMC Genomics">
        <title>A manually annotated Actinidia chinensis var. chinensis (kiwifruit) genome highlights the challenges associated with draft genomes and gene prediction in plants.</title>
        <authorList>
            <person name="Pilkington S.M."/>
            <person name="Crowhurst R."/>
            <person name="Hilario E."/>
            <person name="Nardozza S."/>
            <person name="Fraser L."/>
            <person name="Peng Y."/>
            <person name="Gunaseelan K."/>
            <person name="Simpson R."/>
            <person name="Tahir J."/>
            <person name="Deroles S.C."/>
            <person name="Templeton K."/>
            <person name="Luo Z."/>
            <person name="Davy M."/>
            <person name="Cheng C."/>
            <person name="McNeilage M."/>
            <person name="Scaglione D."/>
            <person name="Liu Y."/>
            <person name="Zhang Q."/>
            <person name="Datson P."/>
            <person name="De Silva N."/>
            <person name="Gardiner S.E."/>
            <person name="Bassett H."/>
            <person name="Chagne D."/>
            <person name="McCallum J."/>
            <person name="Dzierzon H."/>
            <person name="Deng C."/>
            <person name="Wang Y.Y."/>
            <person name="Barron L."/>
            <person name="Manako K."/>
            <person name="Bowen J."/>
            <person name="Foster T.M."/>
            <person name="Erridge Z.A."/>
            <person name="Tiffin H."/>
            <person name="Waite C.N."/>
            <person name="Davies K.M."/>
            <person name="Grierson E.P."/>
            <person name="Laing W.A."/>
            <person name="Kirk R."/>
            <person name="Chen X."/>
            <person name="Wood M."/>
            <person name="Montefiori M."/>
            <person name="Brummell D.A."/>
            <person name="Schwinn K.E."/>
            <person name="Catanach A."/>
            <person name="Fullerton C."/>
            <person name="Li D."/>
            <person name="Meiyalaghan S."/>
            <person name="Nieuwenhuizen N."/>
            <person name="Read N."/>
            <person name="Prakash R."/>
            <person name="Hunter D."/>
            <person name="Zhang H."/>
            <person name="McKenzie M."/>
            <person name="Knabel M."/>
            <person name="Harris A."/>
            <person name="Allan A.C."/>
            <person name="Gleave A."/>
            <person name="Chen A."/>
            <person name="Janssen B.J."/>
            <person name="Plunkett B."/>
            <person name="Ampomah-Dwamena C."/>
            <person name="Voogd C."/>
            <person name="Leif D."/>
            <person name="Lafferty D."/>
            <person name="Souleyre E.J.F."/>
            <person name="Varkonyi-Gasic E."/>
            <person name="Gambi F."/>
            <person name="Hanley J."/>
            <person name="Yao J.L."/>
            <person name="Cheung J."/>
            <person name="David K.M."/>
            <person name="Warren B."/>
            <person name="Marsh K."/>
            <person name="Snowden K.C."/>
            <person name="Lin-Wang K."/>
            <person name="Brian L."/>
            <person name="Martinez-Sanchez M."/>
            <person name="Wang M."/>
            <person name="Ileperuma N."/>
            <person name="Macnee N."/>
            <person name="Campin R."/>
            <person name="McAtee P."/>
            <person name="Drummond R.S.M."/>
            <person name="Espley R.V."/>
            <person name="Ireland H.S."/>
            <person name="Wu R."/>
            <person name="Atkinson R.G."/>
            <person name="Karunairetnam S."/>
            <person name="Bulley S."/>
            <person name="Chunkath S."/>
            <person name="Hanley Z."/>
            <person name="Storey R."/>
            <person name="Thrimawithana A.H."/>
            <person name="Thomson S."/>
            <person name="David C."/>
            <person name="Testolin R."/>
            <person name="Huang H."/>
            <person name="Hellens R.P."/>
            <person name="Schaffer R.J."/>
        </authorList>
    </citation>
    <scope>NUCLEOTIDE SEQUENCE [LARGE SCALE GENOMIC DNA]</scope>
    <source>
        <strain evidence="2">cv. Red5</strain>
    </source>
</reference>
<protein>
    <submittedName>
        <fullName evidence="1">Atrophin-1 like</fullName>
    </submittedName>
</protein>
<sequence>MACWSAENATRAYLKTMKMGKATKEPDVVEFVSALAAGTDAQLMVMAGGSVRAAYSTTLALVAAVHQTGGRVVCILPEPEDLTVFKNALGLGSRHIEFVIGEAKSLLTSDYKEADFVVIDCGLKNHEGIFRAVEGCERSKGAIVFGYNAFRKGTWSWGGAETQLLPIGEGLLLTRIAAKAKQRKRSHWVVKVDKCTGEEHVFRVRSPHRRVVEA</sequence>
<reference evidence="1 2" key="1">
    <citation type="submission" date="2017-07" db="EMBL/GenBank/DDBJ databases">
        <title>An improved, manually edited Actinidia chinensis var. chinensis (kiwifruit) genome highlights the challenges associated with draft genomes and gene prediction in plants.</title>
        <authorList>
            <person name="Pilkington S."/>
            <person name="Crowhurst R."/>
            <person name="Hilario E."/>
            <person name="Nardozza S."/>
            <person name="Fraser L."/>
            <person name="Peng Y."/>
            <person name="Gunaseelan K."/>
            <person name="Simpson R."/>
            <person name="Tahir J."/>
            <person name="Deroles S."/>
            <person name="Templeton K."/>
            <person name="Luo Z."/>
            <person name="Davy M."/>
            <person name="Cheng C."/>
            <person name="Mcneilage M."/>
            <person name="Scaglione D."/>
            <person name="Liu Y."/>
            <person name="Zhang Q."/>
            <person name="Datson P."/>
            <person name="De Silva N."/>
            <person name="Gardiner S."/>
            <person name="Bassett H."/>
            <person name="Chagne D."/>
            <person name="Mccallum J."/>
            <person name="Dzierzon H."/>
            <person name="Deng C."/>
            <person name="Wang Y.-Y."/>
            <person name="Barron N."/>
            <person name="Manako K."/>
            <person name="Bowen J."/>
            <person name="Foster T."/>
            <person name="Erridge Z."/>
            <person name="Tiffin H."/>
            <person name="Waite C."/>
            <person name="Davies K."/>
            <person name="Grierson E."/>
            <person name="Laing W."/>
            <person name="Kirk R."/>
            <person name="Chen X."/>
            <person name="Wood M."/>
            <person name="Montefiori M."/>
            <person name="Brummell D."/>
            <person name="Schwinn K."/>
            <person name="Catanach A."/>
            <person name="Fullerton C."/>
            <person name="Li D."/>
            <person name="Meiyalaghan S."/>
            <person name="Nieuwenhuizen N."/>
            <person name="Read N."/>
            <person name="Prakash R."/>
            <person name="Hunter D."/>
            <person name="Zhang H."/>
            <person name="Mckenzie M."/>
            <person name="Knabel M."/>
            <person name="Harris A."/>
            <person name="Allan A."/>
            <person name="Chen A."/>
            <person name="Janssen B."/>
            <person name="Plunkett B."/>
            <person name="Dwamena C."/>
            <person name="Voogd C."/>
            <person name="Leif D."/>
            <person name="Lafferty D."/>
            <person name="Souleyre E."/>
            <person name="Varkonyi-Gasic E."/>
            <person name="Gambi F."/>
            <person name="Hanley J."/>
            <person name="Yao J.-L."/>
            <person name="Cheung J."/>
            <person name="David K."/>
            <person name="Warren B."/>
            <person name="Marsh K."/>
            <person name="Snowden K."/>
            <person name="Lin-Wang K."/>
            <person name="Brian L."/>
            <person name="Martinez-Sanchez M."/>
            <person name="Wang M."/>
            <person name="Ileperuma N."/>
            <person name="Macnee N."/>
            <person name="Campin R."/>
            <person name="Mcatee P."/>
            <person name="Drummond R."/>
            <person name="Espley R."/>
            <person name="Ireland H."/>
            <person name="Wu R."/>
            <person name="Atkinson R."/>
            <person name="Karunairetnam S."/>
            <person name="Bulley S."/>
            <person name="Chunkath S."/>
            <person name="Hanley Z."/>
            <person name="Storey R."/>
            <person name="Thrimawithana A."/>
            <person name="Thomson S."/>
            <person name="David C."/>
            <person name="Testolin R."/>
        </authorList>
    </citation>
    <scope>NUCLEOTIDE SEQUENCE [LARGE SCALE GENOMIC DNA]</scope>
    <source>
        <strain evidence="2">cv. Red5</strain>
        <tissue evidence="1">Young leaf</tissue>
    </source>
</reference>
<evidence type="ECO:0000313" key="2">
    <source>
        <dbReference type="Proteomes" id="UP000241394"/>
    </source>
</evidence>
<dbReference type="FunCoup" id="A0A2R6RWG4">
    <property type="interactions" value="49"/>
</dbReference>
<comment type="caution">
    <text evidence="1">The sequence shown here is derived from an EMBL/GenBank/DDBJ whole genome shotgun (WGS) entry which is preliminary data.</text>
</comment>